<evidence type="ECO:0000313" key="1">
    <source>
        <dbReference type="EMBL" id="QLG45915.1"/>
    </source>
</evidence>
<dbReference type="KEGG" id="cagg:HYG79_11330"/>
<dbReference type="AlphaFoldDB" id="A0A7H9ARU5"/>
<evidence type="ECO:0000313" key="2">
    <source>
        <dbReference type="Proteomes" id="UP000509302"/>
    </source>
</evidence>
<dbReference type="RefSeq" id="WP_179242201.1">
    <property type="nucleotide sequence ID" value="NZ_CP058595.1"/>
</dbReference>
<dbReference type="Proteomes" id="UP000509302">
    <property type="component" value="Chromosome"/>
</dbReference>
<name>A0A7H9ARU5_9FLAO</name>
<dbReference type="EMBL" id="CP058595">
    <property type="protein sequence ID" value="QLG45915.1"/>
    <property type="molecule type" value="Genomic_DNA"/>
</dbReference>
<dbReference type="PROSITE" id="PS51257">
    <property type="entry name" value="PROKAR_LIPOPROTEIN"/>
    <property type="match status" value="1"/>
</dbReference>
<accession>A0A7H9ARU5</accession>
<proteinExistence type="predicted"/>
<keyword evidence="2" id="KW-1185">Reference proteome</keyword>
<gene>
    <name evidence="1" type="ORF">HYG79_11330</name>
</gene>
<sequence>MSSKIYQTLIFLIGMVSCERYTELDRFNKIVHDHYHWTYNGIIVEKYLDEKDHNRHIIILKNNDGRDRRDFTFQSLNLFNFLKVGDSISKDRKSIDLVIKRHELDTVITLDFGNIKGWEIYSSDNPYISK</sequence>
<reference evidence="1 2" key="1">
    <citation type="journal article" date="2006" name="Int. J. Syst. Evol. Microbiol.">
        <title>Costertonia aggregata gen. nov., sp. nov., a mesophilic marine bacterium of the family Flavobacteriaceae, isolated from a mature biofilm.</title>
        <authorList>
            <person name="Kwon K.K."/>
            <person name="Lee Y.K."/>
            <person name="Lee H.K."/>
        </authorList>
    </citation>
    <scope>NUCLEOTIDE SEQUENCE [LARGE SCALE GENOMIC DNA]</scope>
    <source>
        <strain evidence="1 2">KCCM 42265</strain>
    </source>
</reference>
<organism evidence="1 2">
    <name type="scientific">Costertonia aggregata</name>
    <dbReference type="NCBI Taxonomy" id="343403"/>
    <lineage>
        <taxon>Bacteria</taxon>
        <taxon>Pseudomonadati</taxon>
        <taxon>Bacteroidota</taxon>
        <taxon>Flavobacteriia</taxon>
        <taxon>Flavobacteriales</taxon>
        <taxon>Flavobacteriaceae</taxon>
        <taxon>Costertonia</taxon>
    </lineage>
</organism>
<protein>
    <submittedName>
        <fullName evidence="1">Uncharacterized protein</fullName>
    </submittedName>
</protein>